<protein>
    <submittedName>
        <fullName evidence="2">Uncharacterized protein</fullName>
    </submittedName>
</protein>
<sequence length="52" mass="5931">MKQLNGCFFCTVKKDVMIMKYEALGCGLALAISVVSWIGIIWFGRFILWCLL</sequence>
<name>A0A0R2KFM4_9LACO</name>
<feature type="transmembrane region" description="Helical" evidence="1">
    <location>
        <begin position="21"/>
        <end position="43"/>
    </location>
</feature>
<evidence type="ECO:0000313" key="2">
    <source>
        <dbReference type="EMBL" id="KRN88185.1"/>
    </source>
</evidence>
<gene>
    <name evidence="2" type="ORF">IV43_GL000036</name>
</gene>
<keyword evidence="1" id="KW-0812">Transmembrane</keyword>
<dbReference type="AlphaFoldDB" id="A0A0R2KFM4"/>
<comment type="caution">
    <text evidence="2">The sequence shown here is derived from an EMBL/GenBank/DDBJ whole genome shotgun (WGS) entry which is preliminary data.</text>
</comment>
<proteinExistence type="predicted"/>
<dbReference type="PATRIC" id="fig|89059.3.peg.38"/>
<dbReference type="EMBL" id="JQBK01000001">
    <property type="protein sequence ID" value="KRN88185.1"/>
    <property type="molecule type" value="Genomic_DNA"/>
</dbReference>
<accession>A0A0R2KFM4</accession>
<reference evidence="2 3" key="1">
    <citation type="journal article" date="2015" name="Genome Announc.">
        <title>Expanding the biotechnology potential of lactobacilli through comparative genomics of 213 strains and associated genera.</title>
        <authorList>
            <person name="Sun Z."/>
            <person name="Harris H.M."/>
            <person name="McCann A."/>
            <person name="Guo C."/>
            <person name="Argimon S."/>
            <person name="Zhang W."/>
            <person name="Yang X."/>
            <person name="Jeffery I.B."/>
            <person name="Cooney J.C."/>
            <person name="Kagawa T.F."/>
            <person name="Liu W."/>
            <person name="Song Y."/>
            <person name="Salvetti E."/>
            <person name="Wrobel A."/>
            <person name="Rasinkangas P."/>
            <person name="Parkhill J."/>
            <person name="Rea M.C."/>
            <person name="O'Sullivan O."/>
            <person name="Ritari J."/>
            <person name="Douillard F.P."/>
            <person name="Paul Ross R."/>
            <person name="Yang R."/>
            <person name="Briner A.E."/>
            <person name="Felis G.E."/>
            <person name="de Vos W.M."/>
            <person name="Barrangou R."/>
            <person name="Klaenhammer T.R."/>
            <person name="Caufield P.W."/>
            <person name="Cui Y."/>
            <person name="Zhang H."/>
            <person name="O'Toole P.W."/>
        </authorList>
    </citation>
    <scope>NUCLEOTIDE SEQUENCE [LARGE SCALE GENOMIC DNA]</scope>
    <source>
        <strain evidence="2 3">DSM 15353</strain>
    </source>
</reference>
<evidence type="ECO:0000313" key="3">
    <source>
        <dbReference type="Proteomes" id="UP000051491"/>
    </source>
</evidence>
<keyword evidence="1" id="KW-1133">Transmembrane helix</keyword>
<keyword evidence="1" id="KW-0472">Membrane</keyword>
<evidence type="ECO:0000256" key="1">
    <source>
        <dbReference type="SAM" id="Phobius"/>
    </source>
</evidence>
<dbReference type="Proteomes" id="UP000051491">
    <property type="component" value="Unassembled WGS sequence"/>
</dbReference>
<organism evidence="2 3">
    <name type="scientific">Ligilactobacillus acidipiscis</name>
    <dbReference type="NCBI Taxonomy" id="89059"/>
    <lineage>
        <taxon>Bacteria</taxon>
        <taxon>Bacillati</taxon>
        <taxon>Bacillota</taxon>
        <taxon>Bacilli</taxon>
        <taxon>Lactobacillales</taxon>
        <taxon>Lactobacillaceae</taxon>
        <taxon>Ligilactobacillus</taxon>
    </lineage>
</organism>